<evidence type="ECO:0000313" key="2">
    <source>
        <dbReference type="EMBL" id="GHG04105.1"/>
    </source>
</evidence>
<dbReference type="AlphaFoldDB" id="A0A919BPQ7"/>
<sequence>MKLRQICAVILMLFAIGGLGFSIIYLINESHIREDDIFAILLISIPSILALYLITSEKLYSKTEVDVVEQENKILKLKIEQQKLKEQLQSN</sequence>
<dbReference type="EMBL" id="BNCK01000010">
    <property type="protein sequence ID" value="GHG04105.1"/>
    <property type="molecule type" value="Genomic_DNA"/>
</dbReference>
<evidence type="ECO:0000313" key="3">
    <source>
        <dbReference type="Proteomes" id="UP000623842"/>
    </source>
</evidence>
<keyword evidence="1" id="KW-0812">Transmembrane</keyword>
<evidence type="ECO:0000256" key="1">
    <source>
        <dbReference type="SAM" id="Phobius"/>
    </source>
</evidence>
<reference evidence="2" key="2">
    <citation type="submission" date="2020-09" db="EMBL/GenBank/DDBJ databases">
        <authorList>
            <person name="Sun Q."/>
            <person name="Kim S."/>
        </authorList>
    </citation>
    <scope>NUCLEOTIDE SEQUENCE</scope>
    <source>
        <strain evidence="2">KCTC 42731</strain>
    </source>
</reference>
<proteinExistence type="predicted"/>
<organism evidence="2 3">
    <name type="scientific">Thalassotalea marina</name>
    <dbReference type="NCBI Taxonomy" id="1673741"/>
    <lineage>
        <taxon>Bacteria</taxon>
        <taxon>Pseudomonadati</taxon>
        <taxon>Pseudomonadota</taxon>
        <taxon>Gammaproteobacteria</taxon>
        <taxon>Alteromonadales</taxon>
        <taxon>Colwelliaceae</taxon>
        <taxon>Thalassotalea</taxon>
    </lineage>
</organism>
<feature type="transmembrane region" description="Helical" evidence="1">
    <location>
        <begin position="7"/>
        <end position="25"/>
    </location>
</feature>
<gene>
    <name evidence="2" type="ORF">GCM10017161_36920</name>
</gene>
<protein>
    <submittedName>
        <fullName evidence="2">Uncharacterized protein</fullName>
    </submittedName>
</protein>
<reference evidence="2" key="1">
    <citation type="journal article" date="2014" name="Int. J. Syst. Evol. Microbiol.">
        <title>Complete genome sequence of Corynebacterium casei LMG S-19264T (=DSM 44701T), isolated from a smear-ripened cheese.</title>
        <authorList>
            <consortium name="US DOE Joint Genome Institute (JGI-PGF)"/>
            <person name="Walter F."/>
            <person name="Albersmeier A."/>
            <person name="Kalinowski J."/>
            <person name="Ruckert C."/>
        </authorList>
    </citation>
    <scope>NUCLEOTIDE SEQUENCE</scope>
    <source>
        <strain evidence="2">KCTC 42731</strain>
    </source>
</reference>
<accession>A0A919BPQ7</accession>
<dbReference type="Proteomes" id="UP000623842">
    <property type="component" value="Unassembled WGS sequence"/>
</dbReference>
<keyword evidence="1" id="KW-1133">Transmembrane helix</keyword>
<feature type="transmembrane region" description="Helical" evidence="1">
    <location>
        <begin position="37"/>
        <end position="54"/>
    </location>
</feature>
<keyword evidence="3" id="KW-1185">Reference proteome</keyword>
<name>A0A919BPQ7_9GAMM</name>
<comment type="caution">
    <text evidence="2">The sequence shown here is derived from an EMBL/GenBank/DDBJ whole genome shotgun (WGS) entry which is preliminary data.</text>
</comment>
<keyword evidence="1" id="KW-0472">Membrane</keyword>
<dbReference type="RefSeq" id="WP_189773747.1">
    <property type="nucleotide sequence ID" value="NZ_BNCK01000010.1"/>
</dbReference>